<dbReference type="SUPFAM" id="SSF57184">
    <property type="entry name" value="Growth factor receptor domain"/>
    <property type="match status" value="4"/>
</dbReference>
<dbReference type="PANTHER" id="PTHR24050:SF28">
    <property type="entry name" value="UROMODULIN-LIKE"/>
    <property type="match status" value="1"/>
</dbReference>
<dbReference type="PROSITE" id="PS50026">
    <property type="entry name" value="EGF_3"/>
    <property type="match status" value="6"/>
</dbReference>
<dbReference type="SMART" id="SM00179">
    <property type="entry name" value="EGF_CA"/>
    <property type="match status" value="8"/>
</dbReference>
<feature type="domain" description="EGF-like" evidence="9">
    <location>
        <begin position="874"/>
        <end position="913"/>
    </location>
</feature>
<keyword evidence="7 8" id="KW-1015">Disulfide bond</keyword>
<evidence type="ECO:0000256" key="6">
    <source>
        <dbReference type="ARBA" id="ARBA00022737"/>
    </source>
</evidence>
<dbReference type="Pfam" id="PF12662">
    <property type="entry name" value="cEGF"/>
    <property type="match status" value="1"/>
</dbReference>
<keyword evidence="11" id="KW-1185">Reference proteome</keyword>
<comment type="similarity">
    <text evidence="2">Belongs to the fibulin family.</text>
</comment>
<dbReference type="PROSITE" id="PS01186">
    <property type="entry name" value="EGF_2"/>
    <property type="match status" value="6"/>
</dbReference>
<dbReference type="FunFam" id="2.10.25.10:FF:000119">
    <property type="entry name" value="vitamin K-dependent protein S"/>
    <property type="match status" value="1"/>
</dbReference>
<evidence type="ECO:0000259" key="9">
    <source>
        <dbReference type="PROSITE" id="PS50026"/>
    </source>
</evidence>
<feature type="domain" description="EGF-like" evidence="9">
    <location>
        <begin position="1137"/>
        <end position="1180"/>
    </location>
</feature>
<name>A0AAD9N687_RIDPI</name>
<keyword evidence="3" id="KW-0272">Extracellular matrix</keyword>
<comment type="caution">
    <text evidence="8">Lacks conserved residue(s) required for the propagation of feature annotation.</text>
</comment>
<gene>
    <name evidence="10" type="ORF">NP493_1960g00002</name>
</gene>
<evidence type="ECO:0000256" key="2">
    <source>
        <dbReference type="ARBA" id="ARBA00006127"/>
    </source>
</evidence>
<dbReference type="PROSITE" id="PS00022">
    <property type="entry name" value="EGF_1"/>
    <property type="match status" value="1"/>
</dbReference>
<keyword evidence="6" id="KW-0677">Repeat</keyword>
<dbReference type="InterPro" id="IPR026823">
    <property type="entry name" value="cEGF"/>
</dbReference>
<keyword evidence="5" id="KW-0732">Signal</keyword>
<organism evidence="10 11">
    <name type="scientific">Ridgeia piscesae</name>
    <name type="common">Tubeworm</name>
    <dbReference type="NCBI Taxonomy" id="27915"/>
    <lineage>
        <taxon>Eukaryota</taxon>
        <taxon>Metazoa</taxon>
        <taxon>Spiralia</taxon>
        <taxon>Lophotrochozoa</taxon>
        <taxon>Annelida</taxon>
        <taxon>Polychaeta</taxon>
        <taxon>Sedentaria</taxon>
        <taxon>Canalipalpata</taxon>
        <taxon>Sabellida</taxon>
        <taxon>Siboglinidae</taxon>
        <taxon>Ridgeia</taxon>
    </lineage>
</organism>
<feature type="domain" description="EGF-like" evidence="9">
    <location>
        <begin position="1006"/>
        <end position="1045"/>
    </location>
</feature>
<dbReference type="InterPro" id="IPR000152">
    <property type="entry name" value="EGF-type_Asp/Asn_hydroxyl_site"/>
</dbReference>
<evidence type="ECO:0000256" key="7">
    <source>
        <dbReference type="ARBA" id="ARBA00023157"/>
    </source>
</evidence>
<evidence type="ECO:0000313" key="11">
    <source>
        <dbReference type="Proteomes" id="UP001209878"/>
    </source>
</evidence>
<dbReference type="InterPro" id="IPR009030">
    <property type="entry name" value="Growth_fac_rcpt_cys_sf"/>
</dbReference>
<dbReference type="InterPro" id="IPR001881">
    <property type="entry name" value="EGF-like_Ca-bd_dom"/>
</dbReference>
<reference evidence="10" key="1">
    <citation type="journal article" date="2023" name="Mol. Biol. Evol.">
        <title>Third-Generation Sequencing Reveals the Adaptive Role of the Epigenome in Three Deep-Sea Polychaetes.</title>
        <authorList>
            <person name="Perez M."/>
            <person name="Aroh O."/>
            <person name="Sun Y."/>
            <person name="Lan Y."/>
            <person name="Juniper S.K."/>
            <person name="Young C.R."/>
            <person name="Angers B."/>
            <person name="Qian P.Y."/>
        </authorList>
    </citation>
    <scope>NUCLEOTIDE SEQUENCE</scope>
    <source>
        <strain evidence="10">R07B-5</strain>
    </source>
</reference>
<comment type="subcellular location">
    <subcellularLocation>
        <location evidence="1">Secreted</location>
        <location evidence="1">Extracellular space</location>
        <location evidence="1">Extracellular matrix</location>
    </subcellularLocation>
</comment>
<dbReference type="PANTHER" id="PTHR24050">
    <property type="entry name" value="PA14 DOMAIN-CONTAINING PROTEIN"/>
    <property type="match status" value="1"/>
</dbReference>
<accession>A0AAD9N687</accession>
<dbReference type="InterPro" id="IPR003886">
    <property type="entry name" value="NIDO_dom"/>
</dbReference>
<evidence type="ECO:0000256" key="4">
    <source>
        <dbReference type="ARBA" id="ARBA00022536"/>
    </source>
</evidence>
<feature type="disulfide bond" evidence="8">
    <location>
        <begin position="56"/>
        <end position="73"/>
    </location>
</feature>
<feature type="domain" description="EGF-like" evidence="9">
    <location>
        <begin position="963"/>
        <end position="1005"/>
    </location>
</feature>
<feature type="domain" description="EGF-like" evidence="9">
    <location>
        <begin position="45"/>
        <end position="87"/>
    </location>
</feature>
<evidence type="ECO:0000256" key="8">
    <source>
        <dbReference type="PROSITE-ProRule" id="PRU00076"/>
    </source>
</evidence>
<dbReference type="InterPro" id="IPR018097">
    <property type="entry name" value="EGF_Ca-bd_CS"/>
</dbReference>
<dbReference type="Gene3D" id="2.60.40.10">
    <property type="entry name" value="Immunoglobulins"/>
    <property type="match status" value="1"/>
</dbReference>
<protein>
    <recommendedName>
        <fullName evidence="9">EGF-like domain-containing protein</fullName>
    </recommendedName>
</protein>
<dbReference type="GO" id="GO:0007160">
    <property type="term" value="P:cell-matrix adhesion"/>
    <property type="evidence" value="ECO:0007669"/>
    <property type="project" value="InterPro"/>
</dbReference>
<dbReference type="EMBL" id="JAODUO010001958">
    <property type="protein sequence ID" value="KAK2156566.1"/>
    <property type="molecule type" value="Genomic_DNA"/>
</dbReference>
<dbReference type="Pfam" id="PF05345">
    <property type="entry name" value="He_PIG"/>
    <property type="match status" value="1"/>
</dbReference>
<keyword evidence="3" id="KW-0964">Secreted</keyword>
<dbReference type="InterPro" id="IPR049883">
    <property type="entry name" value="NOTCH1_EGF-like"/>
</dbReference>
<dbReference type="CDD" id="cd00054">
    <property type="entry name" value="EGF_CA"/>
    <property type="match status" value="5"/>
</dbReference>
<dbReference type="Gene3D" id="2.10.25.10">
    <property type="entry name" value="Laminin"/>
    <property type="match status" value="9"/>
</dbReference>
<dbReference type="InterPro" id="IPR013783">
    <property type="entry name" value="Ig-like_fold"/>
</dbReference>
<dbReference type="PROSITE" id="PS00010">
    <property type="entry name" value="ASX_HYDROXYL"/>
    <property type="match status" value="4"/>
</dbReference>
<dbReference type="SMART" id="SM00181">
    <property type="entry name" value="EGF"/>
    <property type="match status" value="10"/>
</dbReference>
<dbReference type="Pfam" id="PF07645">
    <property type="entry name" value="EGF_CA"/>
    <property type="match status" value="5"/>
</dbReference>
<feature type="domain" description="EGF-like" evidence="9">
    <location>
        <begin position="1267"/>
        <end position="1306"/>
    </location>
</feature>
<evidence type="ECO:0000313" key="10">
    <source>
        <dbReference type="EMBL" id="KAK2156566.1"/>
    </source>
</evidence>
<dbReference type="InterPro" id="IPR052235">
    <property type="entry name" value="Nephronectin_domain"/>
</dbReference>
<feature type="disulfide bond" evidence="8">
    <location>
        <begin position="903"/>
        <end position="912"/>
    </location>
</feature>
<evidence type="ECO:0000256" key="1">
    <source>
        <dbReference type="ARBA" id="ARBA00004498"/>
    </source>
</evidence>
<dbReference type="InterPro" id="IPR000742">
    <property type="entry name" value="EGF"/>
</dbReference>
<dbReference type="SMART" id="SM00539">
    <property type="entry name" value="NIDO"/>
    <property type="match status" value="1"/>
</dbReference>
<sequence>MSQCVDDATCTDVLGLPNSRCLQHRCFCGSHFIYEAVDGTCQVKDIDECATGSHSCDDSGRALCSNTAGGYNCSCLAGYQGDGHQCTEFRYIVPDFSSHKRVTRSAEYSPYIFPKFAVPIYDDVASSFYITRSGLILATNIKQDSARSGLRTGFPNSGKSLETFTFHHGAHELAIVAPFWSNMKLTDVNKPNSGIYYKQYNKGTGDSDKILDTISDEIANRFSSGFIAEWMLVVTWQEMEYPNNPNQTVSFQTVITTDYINTYTKTTYMDRGMKWQVVLDPALLPKYPARVGVLAFPSSGRRYSEYPYSALDIRTAGNDQHLAKIQRIDAVSESDVTYGGAQSHGQFYYRLSDNDPNTFVHAGRECGNWLDADIAFDSKDGVGKTDETMADRCPCSRLQLDDLLYSTVLSDRIPRDIRCWTMVAPTVDNVDGSQTPSCCYDKNNSLVVEPVLTNGMNLYRRFSGPRQLYDEDHYHLCCGELFLARRFTTPQLCARYTARRPASTCRDFRRGKTSEYILLTSKQFQLQGRTSVTKKKGVDQSATAYTSVVAVQLDPASDIIEYRLNSAKTGIDVLRNKQVSDIDLKTTSAAWMNVRLAATLKDNNKWEYTMAFTPQHVSVRVTVASHMLSVTTVIPGYLTDTLRGLFGSNNDNVNDDVTYPDGTVHPRGTLATAQELFEYGKSWQNTESTSLFAYTSGSWSDYIDPNFIPVFFTTDLAVMFPDETRLLTAVRLCYDSSATAAVDPAPELRRACYFDYMVTDSEGAAVDARRGTDEYQRLKTTIENHAPILINGDTTLEVQFGQTYTSLVTVRVLDADGDSVSFSVTTDSPPGLNIDKTSGALSWTSVPDMSQGNSRKTLKVVITDGTVQVLWVPHVKFCKCQNGGECNFAVATSQTLTVVPCECGPGYGGEFCQIDVDGCADQPCFSGVQCTDVAVTDLPTHPQGFLCGHCPVGLTGDGRSCTDINECSRGEHKCAAELAVCVTTHGSYECQCFYGYTKNGINECEETDECLLDNNCKQLCVDQVASYTCACPDGFKLASDLVSCEPTTECSTEEKSHCDPSNSETVCSKDTASGQLKCLCPKGYIYNQTTSTCDDMNECLETDRGGCEQGCVNTQGGYECFCGGGFELGLDGKTCSDINECKTDAENDCYSRRFCTNTRGGYTCRCPRGLKLKADGVTCGAEERCLVNHACSYKCAIMDSKYTCLCPPGQKLADDGKLCQDINECNDPSLHSCLASNFVQCVNLDHGFKCVCVNNFYMQIEKNRCIDADECLHTNSCPKNSYCVNREPGYGCVCAEGFTKFGHECIGM</sequence>
<dbReference type="GO" id="GO:0005509">
    <property type="term" value="F:calcium ion binding"/>
    <property type="evidence" value="ECO:0007669"/>
    <property type="project" value="InterPro"/>
</dbReference>
<proteinExistence type="inferred from homology"/>
<comment type="caution">
    <text evidence="10">The sequence shown here is derived from an EMBL/GenBank/DDBJ whole genome shotgun (WGS) entry which is preliminary data.</text>
</comment>
<keyword evidence="4 8" id="KW-0245">EGF-like domain</keyword>
<evidence type="ECO:0000256" key="5">
    <source>
        <dbReference type="ARBA" id="ARBA00022729"/>
    </source>
</evidence>
<feature type="disulfide bond" evidence="8">
    <location>
        <begin position="1010"/>
        <end position="1020"/>
    </location>
</feature>
<dbReference type="Proteomes" id="UP001209878">
    <property type="component" value="Unassembled WGS sequence"/>
</dbReference>
<dbReference type="FunFam" id="2.10.25.10:FF:000038">
    <property type="entry name" value="Fibrillin 2"/>
    <property type="match status" value="2"/>
</dbReference>
<evidence type="ECO:0000256" key="3">
    <source>
        <dbReference type="ARBA" id="ARBA00022530"/>
    </source>
</evidence>
<dbReference type="Pfam" id="PF06119">
    <property type="entry name" value="NIDO"/>
    <property type="match status" value="1"/>
</dbReference>
<dbReference type="SUPFAM" id="SSF57196">
    <property type="entry name" value="EGF/Laminin"/>
    <property type="match status" value="1"/>
</dbReference>
<dbReference type="PROSITE" id="PS01187">
    <property type="entry name" value="EGF_CA"/>
    <property type="match status" value="4"/>
</dbReference>